<accession>A0ABU1THY2</accession>
<name>A0ABU1THY2_9SPHI</name>
<dbReference type="InterPro" id="IPR008183">
    <property type="entry name" value="Aldose_1/G6P_1-epimerase"/>
</dbReference>
<comment type="pathway">
    <text evidence="3 11">Carbohydrate metabolism; hexose metabolism.</text>
</comment>
<dbReference type="CDD" id="cd09019">
    <property type="entry name" value="galactose_mutarotase_like"/>
    <property type="match status" value="1"/>
</dbReference>
<keyword evidence="8" id="KW-0106">Calcium</keyword>
<dbReference type="GO" id="GO:0004034">
    <property type="term" value="F:aldose 1-epimerase activity"/>
    <property type="evidence" value="ECO:0007669"/>
    <property type="project" value="UniProtKB-EC"/>
</dbReference>
<evidence type="ECO:0000256" key="6">
    <source>
        <dbReference type="ARBA" id="ARBA00013185"/>
    </source>
</evidence>
<keyword evidence="10 11" id="KW-0119">Carbohydrate metabolism</keyword>
<comment type="cofactor">
    <cofactor evidence="2">
        <name>Ca(2+)</name>
        <dbReference type="ChEBI" id="CHEBI:29108"/>
    </cofactor>
</comment>
<reference evidence="12 13" key="1">
    <citation type="submission" date="2023-07" db="EMBL/GenBank/DDBJ databases">
        <title>Sorghum-associated microbial communities from plants grown in Nebraska, USA.</title>
        <authorList>
            <person name="Schachtman D."/>
        </authorList>
    </citation>
    <scope>NUCLEOTIDE SEQUENCE [LARGE SCALE GENOMIC DNA]</scope>
    <source>
        <strain evidence="12 13">3262</strain>
    </source>
</reference>
<evidence type="ECO:0000256" key="8">
    <source>
        <dbReference type="ARBA" id="ARBA00022837"/>
    </source>
</evidence>
<dbReference type="InterPro" id="IPR014718">
    <property type="entry name" value="GH-type_carb-bd"/>
</dbReference>
<keyword evidence="13" id="KW-1185">Reference proteome</keyword>
<comment type="subunit">
    <text evidence="5">Monomer.</text>
</comment>
<organism evidence="12 13">
    <name type="scientific">Mucilaginibacter pocheonensis</name>
    <dbReference type="NCBI Taxonomy" id="398050"/>
    <lineage>
        <taxon>Bacteria</taxon>
        <taxon>Pseudomonadati</taxon>
        <taxon>Bacteroidota</taxon>
        <taxon>Sphingobacteriia</taxon>
        <taxon>Sphingobacteriales</taxon>
        <taxon>Sphingobacteriaceae</taxon>
        <taxon>Mucilaginibacter</taxon>
    </lineage>
</organism>
<evidence type="ECO:0000313" key="13">
    <source>
        <dbReference type="Proteomes" id="UP001247620"/>
    </source>
</evidence>
<dbReference type="Proteomes" id="UP001247620">
    <property type="component" value="Unassembled WGS sequence"/>
</dbReference>
<dbReference type="PANTHER" id="PTHR10091:SF0">
    <property type="entry name" value="GALACTOSE MUTAROTASE"/>
    <property type="match status" value="1"/>
</dbReference>
<sequence>MSQSTTQITYKLWGEYAGQPVYLFRMENAGGAYVELTNYGATLVSAVVADAGGRLGNVVLGFQSLQAYLDDECYVGSTIGRYANRIGGAKFKLDDTIWFLENNDGKNTNHGGKNGFNSKVFKYLISGDRLFFSIRSEDGEGGYPGNLEFTVHYRWTDMNELIISYRASTDKRTVANFTNHAYFNLSDSEAKIFDHRLTVHADNKLETDAEYIPTGNIKPLGDNRLIDTSVKNTMRVGDHRVIGLNDCYLLNKQNQTLHEPAAELVEKKSGRKLEIFTTYPAIIVYTADFLQSKHPGHHAHPYSAFDGLCLECQYYPDSPNHPNFPATVLEAGDIYHQTIIYKFSTMAKAVK</sequence>
<dbReference type="Pfam" id="PF01263">
    <property type="entry name" value="Aldose_epim"/>
    <property type="match status" value="1"/>
</dbReference>
<evidence type="ECO:0000256" key="1">
    <source>
        <dbReference type="ARBA" id="ARBA00001614"/>
    </source>
</evidence>
<dbReference type="SUPFAM" id="SSF74650">
    <property type="entry name" value="Galactose mutarotase-like"/>
    <property type="match status" value="1"/>
</dbReference>
<dbReference type="NCBIfam" id="NF008277">
    <property type="entry name" value="PRK11055.1"/>
    <property type="match status" value="1"/>
</dbReference>
<evidence type="ECO:0000256" key="9">
    <source>
        <dbReference type="ARBA" id="ARBA00023235"/>
    </source>
</evidence>
<comment type="catalytic activity">
    <reaction evidence="1 11">
        <text>alpha-D-glucose = beta-D-glucose</text>
        <dbReference type="Rhea" id="RHEA:10264"/>
        <dbReference type="ChEBI" id="CHEBI:15903"/>
        <dbReference type="ChEBI" id="CHEBI:17925"/>
        <dbReference type="EC" id="5.1.3.3"/>
    </reaction>
</comment>
<evidence type="ECO:0000313" key="12">
    <source>
        <dbReference type="EMBL" id="MDR6944854.1"/>
    </source>
</evidence>
<dbReference type="PROSITE" id="PS00545">
    <property type="entry name" value="ALDOSE_1_EPIMERASE"/>
    <property type="match status" value="1"/>
</dbReference>
<evidence type="ECO:0000256" key="11">
    <source>
        <dbReference type="PIRNR" id="PIRNR005096"/>
    </source>
</evidence>
<dbReference type="InterPro" id="IPR018052">
    <property type="entry name" value="Ald1_epimerase_CS"/>
</dbReference>
<protein>
    <recommendedName>
        <fullName evidence="7 11">Aldose 1-epimerase</fullName>
        <ecNumber evidence="6 11">5.1.3.3</ecNumber>
    </recommendedName>
</protein>
<keyword evidence="9 11" id="KW-0413">Isomerase</keyword>
<dbReference type="EC" id="5.1.3.3" evidence="6 11"/>
<dbReference type="InterPro" id="IPR015443">
    <property type="entry name" value="Aldose_1-epimerase"/>
</dbReference>
<comment type="caution">
    <text evidence="12">The sequence shown here is derived from an EMBL/GenBank/DDBJ whole genome shotgun (WGS) entry which is preliminary data.</text>
</comment>
<evidence type="ECO:0000256" key="3">
    <source>
        <dbReference type="ARBA" id="ARBA00005028"/>
    </source>
</evidence>
<dbReference type="Gene3D" id="2.70.98.10">
    <property type="match status" value="1"/>
</dbReference>
<proteinExistence type="inferred from homology"/>
<evidence type="ECO:0000256" key="10">
    <source>
        <dbReference type="ARBA" id="ARBA00023277"/>
    </source>
</evidence>
<evidence type="ECO:0000256" key="4">
    <source>
        <dbReference type="ARBA" id="ARBA00006206"/>
    </source>
</evidence>
<dbReference type="InterPro" id="IPR011013">
    <property type="entry name" value="Gal_mutarotase_sf_dom"/>
</dbReference>
<dbReference type="RefSeq" id="WP_310101770.1">
    <property type="nucleotide sequence ID" value="NZ_JAVDUU010000004.1"/>
</dbReference>
<gene>
    <name evidence="12" type="ORF">J2W55_004714</name>
</gene>
<dbReference type="PANTHER" id="PTHR10091">
    <property type="entry name" value="ALDOSE-1-EPIMERASE"/>
    <property type="match status" value="1"/>
</dbReference>
<dbReference type="PIRSF" id="PIRSF005096">
    <property type="entry name" value="GALM"/>
    <property type="match status" value="1"/>
</dbReference>
<evidence type="ECO:0000256" key="2">
    <source>
        <dbReference type="ARBA" id="ARBA00001913"/>
    </source>
</evidence>
<dbReference type="EMBL" id="JAVDUU010000004">
    <property type="protein sequence ID" value="MDR6944854.1"/>
    <property type="molecule type" value="Genomic_DNA"/>
</dbReference>
<evidence type="ECO:0000256" key="7">
    <source>
        <dbReference type="ARBA" id="ARBA00014165"/>
    </source>
</evidence>
<comment type="similarity">
    <text evidence="4 11">Belongs to the aldose epimerase family.</text>
</comment>
<dbReference type="InterPro" id="IPR047215">
    <property type="entry name" value="Galactose_mutarotase-like"/>
</dbReference>
<evidence type="ECO:0000256" key="5">
    <source>
        <dbReference type="ARBA" id="ARBA00011245"/>
    </source>
</evidence>